<keyword evidence="2" id="KW-1185">Reference proteome</keyword>
<reference evidence="1" key="1">
    <citation type="submission" date="2023-04" db="EMBL/GenBank/DDBJ databases">
        <title>Draft Genome sequencing of Naganishia species isolated from polar environments using Oxford Nanopore Technology.</title>
        <authorList>
            <person name="Leo P."/>
            <person name="Venkateswaran K."/>
        </authorList>
    </citation>
    <scope>NUCLEOTIDE SEQUENCE</scope>
    <source>
        <strain evidence="1">MNA-CCFEE 5425</strain>
    </source>
</reference>
<name>A0ACC2X7W4_9TREE</name>
<gene>
    <name evidence="1" type="ORF">QFC22_003011</name>
</gene>
<proteinExistence type="predicted"/>
<dbReference type="Proteomes" id="UP001243375">
    <property type="component" value="Unassembled WGS sequence"/>
</dbReference>
<evidence type="ECO:0000313" key="1">
    <source>
        <dbReference type="EMBL" id="KAJ9120113.1"/>
    </source>
</evidence>
<dbReference type="EMBL" id="JASBWU010000007">
    <property type="protein sequence ID" value="KAJ9120113.1"/>
    <property type="molecule type" value="Genomic_DNA"/>
</dbReference>
<organism evidence="1 2">
    <name type="scientific">Naganishia vaughanmartiniae</name>
    <dbReference type="NCBI Taxonomy" id="1424756"/>
    <lineage>
        <taxon>Eukaryota</taxon>
        <taxon>Fungi</taxon>
        <taxon>Dikarya</taxon>
        <taxon>Basidiomycota</taxon>
        <taxon>Agaricomycotina</taxon>
        <taxon>Tremellomycetes</taxon>
        <taxon>Filobasidiales</taxon>
        <taxon>Filobasidiaceae</taxon>
        <taxon>Naganishia</taxon>
    </lineage>
</organism>
<evidence type="ECO:0000313" key="2">
    <source>
        <dbReference type="Proteomes" id="UP001243375"/>
    </source>
</evidence>
<protein>
    <submittedName>
        <fullName evidence="1">Uncharacterized protein</fullName>
    </submittedName>
</protein>
<sequence>MARTVTCFILDVSPGMSEEVYDEETGRTASKLDLCKEYVSRKIAPMIQSGRKTEHAGVLTFGGATDNPFFAKSENEGPEASAHDPQDYVGVASIFPPQQARPQMLGVINSIQVGQFNGNPQAKVKQVGWEIVLAGAKAREILLNIIGADFDARATQDVPDEEFAKLPKIERFWRKFCDAIAVDLTEEDRHLMPRLGNLQDALSAVRGPQVDPVNSTANKSVFRIGSAENDSKEAIEINIRISKATALARPQSLKKVIASKVTRPKVLPESVIASQGQSSRAAQSQTQLDTVGRPSASMAAGIAGIEADVSRFTKYYVLKKNRHDGEDVDMDANGDARRIDDEDDENDSEPEYEEIEVDKENCTKAYRFGSTWVPMNDEDFETMETTAGFDVLGFLKAGELRRQQEMGEVTYIWPDPEDTKSQVQVSAIVQAMQAKNAMAVVRYVYRNGAEPKLGLAKPMTLEDDKGCFEGLHWVQMPFAEDEKAFFFPSLTELKSKSGKPIIEHRLLPTEEQDSLMHDLVDEMDLDDFADPETAKPWYDCSESFNPAIHRMREAIYHLAVTSDLNSNPMPPPHPTLVKYVNPPAQNIETSSETVQQLIKALDIKAAPPPKKKFERKVGGTDAREDLDIDALFANDNDDSAQVKEEQTSPTVNGKGKGAAVGKGLGSPTVKRSQMEGPSTRVIGRQDPVHDFIRIVSESSGNEIMEKAVYIRGFERFCKNPDFKHRDFWNEFDNAKPPLGSISDAEAEAALTLEQNDA</sequence>
<comment type="caution">
    <text evidence="1">The sequence shown here is derived from an EMBL/GenBank/DDBJ whole genome shotgun (WGS) entry which is preliminary data.</text>
</comment>
<accession>A0ACC2X7W4</accession>